<dbReference type="Gene3D" id="2.60.120.200">
    <property type="match status" value="1"/>
</dbReference>
<dbReference type="PANTHER" id="PTHR10963:SF24">
    <property type="entry name" value="GLYCOSIDASE C21B10.07-RELATED"/>
    <property type="match status" value="1"/>
</dbReference>
<evidence type="ECO:0008006" key="4">
    <source>
        <dbReference type="Google" id="ProtNLM"/>
    </source>
</evidence>
<dbReference type="PANTHER" id="PTHR10963">
    <property type="entry name" value="GLYCOSYL HYDROLASE-RELATED"/>
    <property type="match status" value="1"/>
</dbReference>
<organism evidence="2 3">
    <name type="scientific">Puccinia striiformis f. sp. tritici PST-78</name>
    <dbReference type="NCBI Taxonomy" id="1165861"/>
    <lineage>
        <taxon>Eukaryota</taxon>
        <taxon>Fungi</taxon>
        <taxon>Dikarya</taxon>
        <taxon>Basidiomycota</taxon>
        <taxon>Pucciniomycotina</taxon>
        <taxon>Pucciniomycetes</taxon>
        <taxon>Pucciniales</taxon>
        <taxon>Pucciniaceae</taxon>
        <taxon>Puccinia</taxon>
    </lineage>
</organism>
<dbReference type="EMBL" id="AJIL01000026">
    <property type="protein sequence ID" value="KNF02025.1"/>
    <property type="molecule type" value="Genomic_DNA"/>
</dbReference>
<evidence type="ECO:0000313" key="2">
    <source>
        <dbReference type="EMBL" id="KNF02025.1"/>
    </source>
</evidence>
<comment type="caution">
    <text evidence="2">The sequence shown here is derived from an EMBL/GenBank/DDBJ whole genome shotgun (WGS) entry which is preliminary data.</text>
</comment>
<dbReference type="Pfam" id="PF26113">
    <property type="entry name" value="GH16_XgeA"/>
    <property type="match status" value="1"/>
</dbReference>
<accession>A0A0L0VSR2</accession>
<proteinExistence type="predicted"/>
<feature type="compositionally biased region" description="Low complexity" evidence="1">
    <location>
        <begin position="400"/>
        <end position="409"/>
    </location>
</feature>
<sequence length="440" mass="48015">MLSLITNPRSGSLAAAIVWLQSITALLSILAPVFAGRDHNVLTQLARRKLPKGSADHVPQTSIWSHYNTISGFNFFDSFTFINRWDNTTHSAAYYVDKAEAQKLSLAYVDENARAIIAVDTTKDISADVMPAVFLNTATGTFKYNRTALRSSVRLESLERYDVGTMVIADFHHTPYGCASWPAFWMHGEDWPKNGEIDIFEGWNDNTHGRATLHTTPNCAHDPTGTQTGKVLQETCDSSVNWNAGCSVEDPTPDFYGPTLNKNGGAVFAAMYTTSEISVWRWRRQDVPDDIKSNNPRPELWPTPVATWKSGASCDIDKHFGPQNMIINIAMCGDSDLNTYAQGKCPGKCYDHLLKGSNYKEVYFAINSIKIFKGEPDAVSKPVTATAPGPKLVVPPPGLKPGKPVVPTVPKSPSPIPGKELPSSNTKPGGAAGPPPKDHS</sequence>
<dbReference type="OrthoDB" id="192832at2759"/>
<protein>
    <recommendedName>
        <fullName evidence="4">GH16 domain-containing protein</fullName>
    </recommendedName>
</protein>
<name>A0A0L0VSR2_9BASI</name>
<evidence type="ECO:0000313" key="3">
    <source>
        <dbReference type="Proteomes" id="UP000054564"/>
    </source>
</evidence>
<gene>
    <name evidence="2" type="ORF">PSTG_04847</name>
</gene>
<keyword evidence="3" id="KW-1185">Reference proteome</keyword>
<dbReference type="InterPro" id="IPR013320">
    <property type="entry name" value="ConA-like_dom_sf"/>
</dbReference>
<dbReference type="STRING" id="1165861.A0A0L0VSR2"/>
<dbReference type="GO" id="GO:0009251">
    <property type="term" value="P:glucan catabolic process"/>
    <property type="evidence" value="ECO:0007669"/>
    <property type="project" value="TreeGrafter"/>
</dbReference>
<evidence type="ECO:0000256" key="1">
    <source>
        <dbReference type="SAM" id="MobiDB-lite"/>
    </source>
</evidence>
<dbReference type="SUPFAM" id="SSF49899">
    <property type="entry name" value="Concanavalin A-like lectins/glucanases"/>
    <property type="match status" value="1"/>
</dbReference>
<dbReference type="AlphaFoldDB" id="A0A0L0VSR2"/>
<dbReference type="InterPro" id="IPR050546">
    <property type="entry name" value="Glycosyl_Hydrlase_16"/>
</dbReference>
<feature type="region of interest" description="Disordered" evidence="1">
    <location>
        <begin position="381"/>
        <end position="440"/>
    </location>
</feature>
<reference evidence="3" key="1">
    <citation type="submission" date="2014-03" db="EMBL/GenBank/DDBJ databases">
        <title>The Genome Sequence of Puccinia striiformis f. sp. tritici PST-78.</title>
        <authorList>
            <consortium name="The Broad Institute Genome Sequencing Platform"/>
            <person name="Cuomo C."/>
            <person name="Hulbert S."/>
            <person name="Chen X."/>
            <person name="Walker B."/>
            <person name="Young S.K."/>
            <person name="Zeng Q."/>
            <person name="Gargeya S."/>
            <person name="Fitzgerald M."/>
            <person name="Haas B."/>
            <person name="Abouelleil A."/>
            <person name="Alvarado L."/>
            <person name="Arachchi H.M."/>
            <person name="Berlin A.M."/>
            <person name="Chapman S.B."/>
            <person name="Goldberg J."/>
            <person name="Griggs A."/>
            <person name="Gujja S."/>
            <person name="Hansen M."/>
            <person name="Howarth C."/>
            <person name="Imamovic A."/>
            <person name="Larimer J."/>
            <person name="McCowan C."/>
            <person name="Montmayeur A."/>
            <person name="Murphy C."/>
            <person name="Neiman D."/>
            <person name="Pearson M."/>
            <person name="Priest M."/>
            <person name="Roberts A."/>
            <person name="Saif S."/>
            <person name="Shea T."/>
            <person name="Sisk P."/>
            <person name="Sykes S."/>
            <person name="Wortman J."/>
            <person name="Nusbaum C."/>
            <person name="Birren B."/>
        </authorList>
    </citation>
    <scope>NUCLEOTIDE SEQUENCE [LARGE SCALE GENOMIC DNA]</scope>
    <source>
        <strain evidence="3">race PST-78</strain>
    </source>
</reference>
<dbReference type="Proteomes" id="UP000054564">
    <property type="component" value="Unassembled WGS sequence"/>
</dbReference>